<dbReference type="InterPro" id="IPR005746">
    <property type="entry name" value="Thioredoxin"/>
</dbReference>
<dbReference type="InterPro" id="IPR017937">
    <property type="entry name" value="Thioredoxin_CS"/>
</dbReference>
<protein>
    <recommendedName>
        <fullName evidence="2">Thioredoxin</fullName>
    </recommendedName>
</protein>
<dbReference type="NCBIfam" id="TIGR01068">
    <property type="entry name" value="thioredoxin"/>
    <property type="match status" value="1"/>
</dbReference>
<feature type="active site" description="Nucleophile" evidence="3">
    <location>
        <position position="30"/>
    </location>
</feature>
<evidence type="ECO:0000256" key="3">
    <source>
        <dbReference type="PIRSR" id="PIRSR000077-1"/>
    </source>
</evidence>
<comment type="similarity">
    <text evidence="2">Belongs to the thioredoxin family.</text>
</comment>
<dbReference type="Pfam" id="PF00085">
    <property type="entry name" value="Thioredoxin"/>
    <property type="match status" value="1"/>
</dbReference>
<dbReference type="InterPro" id="IPR013766">
    <property type="entry name" value="Thioredoxin_domain"/>
</dbReference>
<accession>A0A1E3PG15</accession>
<keyword evidence="1 4" id="KW-1015">Disulfide bond</keyword>
<feature type="disulfide bond" description="Redox-active" evidence="4">
    <location>
        <begin position="30"/>
        <end position="33"/>
    </location>
</feature>
<gene>
    <name evidence="6" type="ORF">NADFUDRAFT_47429</name>
</gene>
<dbReference type="InterPro" id="IPR036249">
    <property type="entry name" value="Thioredoxin-like_sf"/>
</dbReference>
<keyword evidence="4" id="KW-0676">Redox-active center</keyword>
<keyword evidence="7" id="KW-1185">Reference proteome</keyword>
<dbReference type="SUPFAM" id="SSF52833">
    <property type="entry name" value="Thioredoxin-like"/>
    <property type="match status" value="1"/>
</dbReference>
<evidence type="ECO:0000313" key="6">
    <source>
        <dbReference type="EMBL" id="ODQ64154.1"/>
    </source>
</evidence>
<feature type="active site" description="Nucleophile" evidence="3">
    <location>
        <position position="33"/>
    </location>
</feature>
<dbReference type="PROSITE" id="PS00194">
    <property type="entry name" value="THIOREDOXIN_1"/>
    <property type="match status" value="1"/>
</dbReference>
<organism evidence="6 7">
    <name type="scientific">Nadsonia fulvescens var. elongata DSM 6958</name>
    <dbReference type="NCBI Taxonomy" id="857566"/>
    <lineage>
        <taxon>Eukaryota</taxon>
        <taxon>Fungi</taxon>
        <taxon>Dikarya</taxon>
        <taxon>Ascomycota</taxon>
        <taxon>Saccharomycotina</taxon>
        <taxon>Dipodascomycetes</taxon>
        <taxon>Dipodascales</taxon>
        <taxon>Dipodascales incertae sedis</taxon>
        <taxon>Nadsonia</taxon>
    </lineage>
</organism>
<dbReference type="STRING" id="857566.A0A1E3PG15"/>
<dbReference type="GO" id="GO:0015035">
    <property type="term" value="F:protein-disulfide reductase activity"/>
    <property type="evidence" value="ECO:0007669"/>
    <property type="project" value="InterPro"/>
</dbReference>
<feature type="domain" description="Thioredoxin" evidence="5">
    <location>
        <begin position="1"/>
        <end position="103"/>
    </location>
</feature>
<reference evidence="6 7" key="1">
    <citation type="journal article" date="2016" name="Proc. Natl. Acad. Sci. U.S.A.">
        <title>Comparative genomics of biotechnologically important yeasts.</title>
        <authorList>
            <person name="Riley R."/>
            <person name="Haridas S."/>
            <person name="Wolfe K.H."/>
            <person name="Lopes M.R."/>
            <person name="Hittinger C.T."/>
            <person name="Goeker M."/>
            <person name="Salamov A.A."/>
            <person name="Wisecaver J.H."/>
            <person name="Long T.M."/>
            <person name="Calvey C.H."/>
            <person name="Aerts A.L."/>
            <person name="Barry K.W."/>
            <person name="Choi C."/>
            <person name="Clum A."/>
            <person name="Coughlan A.Y."/>
            <person name="Deshpande S."/>
            <person name="Douglass A.P."/>
            <person name="Hanson S.J."/>
            <person name="Klenk H.-P."/>
            <person name="LaButti K.M."/>
            <person name="Lapidus A."/>
            <person name="Lindquist E.A."/>
            <person name="Lipzen A.M."/>
            <person name="Meier-Kolthoff J.P."/>
            <person name="Ohm R.A."/>
            <person name="Otillar R.P."/>
            <person name="Pangilinan J.L."/>
            <person name="Peng Y."/>
            <person name="Rokas A."/>
            <person name="Rosa C.A."/>
            <person name="Scheuner C."/>
            <person name="Sibirny A.A."/>
            <person name="Slot J.C."/>
            <person name="Stielow J.B."/>
            <person name="Sun H."/>
            <person name="Kurtzman C.P."/>
            <person name="Blackwell M."/>
            <person name="Grigoriev I.V."/>
            <person name="Jeffries T.W."/>
        </authorList>
    </citation>
    <scope>NUCLEOTIDE SEQUENCE [LARGE SCALE GENOMIC DNA]</scope>
    <source>
        <strain evidence="6 7">DSM 6958</strain>
    </source>
</reference>
<dbReference type="FunFam" id="3.40.30.10:FF:000245">
    <property type="entry name" value="Thioredoxin"/>
    <property type="match status" value="1"/>
</dbReference>
<dbReference type="PIRSF" id="PIRSF000077">
    <property type="entry name" value="Thioredoxin"/>
    <property type="match status" value="1"/>
</dbReference>
<dbReference type="PRINTS" id="PR00421">
    <property type="entry name" value="THIOREDOXIN"/>
</dbReference>
<dbReference type="Gene3D" id="3.40.30.10">
    <property type="entry name" value="Glutaredoxin"/>
    <property type="match status" value="1"/>
</dbReference>
<name>A0A1E3PG15_9ASCO</name>
<evidence type="ECO:0000256" key="2">
    <source>
        <dbReference type="PIRNR" id="PIRNR000077"/>
    </source>
</evidence>
<sequence length="103" mass="11306">MVNNLKNLAEFNQAIAYEGLTVIDFYAVWCGPCKMIAPTVEKFSNTFTDAHFYKVDVDEASDIAAEAEVSAMPTFLLYKNGQKVSTVVGANPPVLQKAIKDNL</sequence>
<evidence type="ECO:0000259" key="5">
    <source>
        <dbReference type="PROSITE" id="PS51352"/>
    </source>
</evidence>
<feature type="site" description="Contributes to redox potential value" evidence="3">
    <location>
        <position position="31"/>
    </location>
</feature>
<evidence type="ECO:0000256" key="1">
    <source>
        <dbReference type="ARBA" id="ARBA00023157"/>
    </source>
</evidence>
<dbReference type="Proteomes" id="UP000095009">
    <property type="component" value="Unassembled WGS sequence"/>
</dbReference>
<proteinExistence type="inferred from homology"/>
<dbReference type="PANTHER" id="PTHR46115">
    <property type="entry name" value="THIOREDOXIN-LIKE PROTEIN 1"/>
    <property type="match status" value="1"/>
</dbReference>
<evidence type="ECO:0000256" key="4">
    <source>
        <dbReference type="PIRSR" id="PIRSR000077-4"/>
    </source>
</evidence>
<feature type="site" description="Deprotonates C-terminal active site Cys" evidence="3">
    <location>
        <position position="24"/>
    </location>
</feature>
<dbReference type="EMBL" id="KV454412">
    <property type="protein sequence ID" value="ODQ64154.1"/>
    <property type="molecule type" value="Genomic_DNA"/>
</dbReference>
<feature type="site" description="Contributes to redox potential value" evidence="3">
    <location>
        <position position="32"/>
    </location>
</feature>
<dbReference type="OrthoDB" id="10263751at2759"/>
<dbReference type="PROSITE" id="PS51352">
    <property type="entry name" value="THIOREDOXIN_2"/>
    <property type="match status" value="1"/>
</dbReference>
<evidence type="ECO:0000313" key="7">
    <source>
        <dbReference type="Proteomes" id="UP000095009"/>
    </source>
</evidence>
<dbReference type="AlphaFoldDB" id="A0A1E3PG15"/>
<dbReference type="CDD" id="cd02947">
    <property type="entry name" value="TRX_family"/>
    <property type="match status" value="1"/>
</dbReference>